<feature type="domain" description="NB-ARC" evidence="13">
    <location>
        <begin position="1817"/>
        <end position="1975"/>
    </location>
</feature>
<dbReference type="GO" id="GO:0005737">
    <property type="term" value="C:cytoplasm"/>
    <property type="evidence" value="ECO:0007669"/>
    <property type="project" value="UniProtKB-SubCell"/>
</dbReference>
<dbReference type="SUPFAM" id="SSF52058">
    <property type="entry name" value="L domain-like"/>
    <property type="match status" value="2"/>
</dbReference>
<name>A0A068V4V2_COFCA</name>
<evidence type="ECO:0000256" key="9">
    <source>
        <dbReference type="ARBA" id="ARBA00022821"/>
    </source>
</evidence>
<dbReference type="GO" id="GO:0009626">
    <property type="term" value="P:plant-type hypersensitive response"/>
    <property type="evidence" value="ECO:0007669"/>
    <property type="project" value="UniProtKB-KW"/>
</dbReference>
<dbReference type="GO" id="GO:0051607">
    <property type="term" value="P:defense response to virus"/>
    <property type="evidence" value="ECO:0007669"/>
    <property type="project" value="UniProtKB-ARBA"/>
</dbReference>
<evidence type="ECO:0000259" key="15">
    <source>
        <dbReference type="Pfam" id="PF23559"/>
    </source>
</evidence>
<dbReference type="GO" id="GO:0043531">
    <property type="term" value="F:ADP binding"/>
    <property type="evidence" value="ECO:0007669"/>
    <property type="project" value="InterPro"/>
</dbReference>
<dbReference type="EMBL" id="HG739185">
    <property type="protein sequence ID" value="CDP15597.1"/>
    <property type="molecule type" value="Genomic_DNA"/>
</dbReference>
<keyword evidence="7" id="KW-0677">Repeat</keyword>
<dbReference type="InParanoid" id="A0A068V4V2"/>
<comment type="subcellular location">
    <subcellularLocation>
        <location evidence="2">Cytoplasm</location>
    </subcellularLocation>
</comment>
<comment type="similarity">
    <text evidence="3">Belongs to the disease resistance NB-LRR family.</text>
</comment>
<keyword evidence="9" id="KW-0611">Plant defense</keyword>
<dbReference type="Pfam" id="PF00931">
    <property type="entry name" value="NB-ARC"/>
    <property type="match status" value="2"/>
</dbReference>
<dbReference type="Pfam" id="PF12061">
    <property type="entry name" value="NB-LRR"/>
    <property type="match status" value="1"/>
</dbReference>
<dbReference type="Gene3D" id="3.40.50.300">
    <property type="entry name" value="P-loop containing nucleotide triphosphate hydrolases"/>
    <property type="match status" value="2"/>
</dbReference>
<dbReference type="Gene3D" id="1.10.10.10">
    <property type="entry name" value="Winged helix-like DNA-binding domain superfamily/Winged helix DNA-binding domain"/>
    <property type="match status" value="2"/>
</dbReference>
<keyword evidence="8" id="KW-0547">Nucleotide-binding</keyword>
<evidence type="ECO:0000256" key="2">
    <source>
        <dbReference type="ARBA" id="ARBA00004496"/>
    </source>
</evidence>
<feature type="coiled-coil region" evidence="11">
    <location>
        <begin position="42"/>
        <end position="83"/>
    </location>
</feature>
<dbReference type="InterPro" id="IPR036388">
    <property type="entry name" value="WH-like_DNA-bd_sf"/>
</dbReference>
<keyword evidence="6" id="KW-0381">Hypersensitive response</keyword>
<evidence type="ECO:0000256" key="10">
    <source>
        <dbReference type="ARBA" id="ARBA00022840"/>
    </source>
</evidence>
<evidence type="ECO:0000256" key="1">
    <source>
        <dbReference type="ARBA" id="ARBA00002074"/>
    </source>
</evidence>
<dbReference type="Pfam" id="PF23559">
    <property type="entry name" value="WHD_DRP"/>
    <property type="match status" value="2"/>
</dbReference>
<keyword evidence="10" id="KW-0067">ATP-binding</keyword>
<dbReference type="Gene3D" id="1.20.5.4130">
    <property type="match status" value="1"/>
</dbReference>
<feature type="domain" description="Disease resistance protein winged helix" evidence="15">
    <location>
        <begin position="436"/>
        <end position="503"/>
    </location>
</feature>
<evidence type="ECO:0000256" key="3">
    <source>
        <dbReference type="ARBA" id="ARBA00008894"/>
    </source>
</evidence>
<evidence type="ECO:0000313" key="16">
    <source>
        <dbReference type="EMBL" id="CDP15597.1"/>
    </source>
</evidence>
<evidence type="ECO:0000256" key="7">
    <source>
        <dbReference type="ARBA" id="ARBA00022737"/>
    </source>
</evidence>
<evidence type="ECO:0000256" key="6">
    <source>
        <dbReference type="ARBA" id="ARBA00022667"/>
    </source>
</evidence>
<dbReference type="InterPro" id="IPR032675">
    <property type="entry name" value="LRR_dom_sf"/>
</dbReference>
<dbReference type="OrthoDB" id="786908at2759"/>
<dbReference type="PANTHER" id="PTHR23155">
    <property type="entry name" value="DISEASE RESISTANCE PROTEIN RP"/>
    <property type="match status" value="1"/>
</dbReference>
<keyword evidence="5" id="KW-0433">Leucine-rich repeat</keyword>
<dbReference type="InterPro" id="IPR058922">
    <property type="entry name" value="WHD_DRP"/>
</dbReference>
<evidence type="ECO:0000256" key="11">
    <source>
        <dbReference type="SAM" id="Coils"/>
    </source>
</evidence>
<dbReference type="InterPro" id="IPR042197">
    <property type="entry name" value="Apaf_helical"/>
</dbReference>
<keyword evidence="17" id="KW-1185">Reference proteome</keyword>
<dbReference type="InterPro" id="IPR002182">
    <property type="entry name" value="NB-ARC"/>
</dbReference>
<reference evidence="17" key="1">
    <citation type="journal article" date="2014" name="Science">
        <title>The coffee genome provides insight into the convergent evolution of caffeine biosynthesis.</title>
        <authorList>
            <person name="Denoeud F."/>
            <person name="Carretero-Paulet L."/>
            <person name="Dereeper A."/>
            <person name="Droc G."/>
            <person name="Guyot R."/>
            <person name="Pietrella M."/>
            <person name="Zheng C."/>
            <person name="Alberti A."/>
            <person name="Anthony F."/>
            <person name="Aprea G."/>
            <person name="Aury J.M."/>
            <person name="Bento P."/>
            <person name="Bernard M."/>
            <person name="Bocs S."/>
            <person name="Campa C."/>
            <person name="Cenci A."/>
            <person name="Combes M.C."/>
            <person name="Crouzillat D."/>
            <person name="Da Silva C."/>
            <person name="Daddiego L."/>
            <person name="De Bellis F."/>
            <person name="Dussert S."/>
            <person name="Garsmeur O."/>
            <person name="Gayraud T."/>
            <person name="Guignon V."/>
            <person name="Jahn K."/>
            <person name="Jamilloux V."/>
            <person name="Joet T."/>
            <person name="Labadie K."/>
            <person name="Lan T."/>
            <person name="Leclercq J."/>
            <person name="Lepelley M."/>
            <person name="Leroy T."/>
            <person name="Li L.T."/>
            <person name="Librado P."/>
            <person name="Lopez L."/>
            <person name="Munoz A."/>
            <person name="Noel B."/>
            <person name="Pallavicini A."/>
            <person name="Perrotta G."/>
            <person name="Poncet V."/>
            <person name="Pot D."/>
            <person name="Priyono X."/>
            <person name="Rigoreau M."/>
            <person name="Rouard M."/>
            <person name="Rozas J."/>
            <person name="Tranchant-Dubreuil C."/>
            <person name="VanBuren R."/>
            <person name="Zhang Q."/>
            <person name="Andrade A.C."/>
            <person name="Argout X."/>
            <person name="Bertrand B."/>
            <person name="de Kochko A."/>
            <person name="Graziosi G."/>
            <person name="Henry R.J."/>
            <person name="Jayarama X."/>
            <person name="Ming R."/>
            <person name="Nagai C."/>
            <person name="Rounsley S."/>
            <person name="Sankoff D."/>
            <person name="Giuliano G."/>
            <person name="Albert V.A."/>
            <person name="Wincker P."/>
            <person name="Lashermes P."/>
        </authorList>
    </citation>
    <scope>NUCLEOTIDE SEQUENCE [LARGE SCALE GENOMIC DNA]</scope>
    <source>
        <strain evidence="17">cv. DH200-94</strain>
    </source>
</reference>
<evidence type="ECO:0000259" key="13">
    <source>
        <dbReference type="Pfam" id="PF00931"/>
    </source>
</evidence>
<feature type="domain" description="Disease resistance protein winged helix" evidence="15">
    <location>
        <begin position="2064"/>
        <end position="2131"/>
    </location>
</feature>
<proteinExistence type="inferred from homology"/>
<gene>
    <name evidence="16" type="ORF">GSCOC_T00015500001</name>
</gene>
<dbReference type="FunFam" id="3.40.50.300:FF:001091">
    <property type="entry name" value="Probable disease resistance protein At1g61300"/>
    <property type="match status" value="1"/>
</dbReference>
<comment type="function">
    <text evidence="1">Confers resistance to late blight (Phytophthora infestans) races carrying the avirulence gene Avr1. Resistance proteins guard the plant against pathogens that contain an appropriate avirulence protein via an indirect interaction with this avirulence protein. That triggers a defense system including the hypersensitive response, which restricts the pathogen growth.</text>
</comment>
<evidence type="ECO:0000259" key="14">
    <source>
        <dbReference type="Pfam" id="PF12061"/>
    </source>
</evidence>
<dbReference type="InterPro" id="IPR027417">
    <property type="entry name" value="P-loop_NTPase"/>
</dbReference>
<evidence type="ECO:0000256" key="5">
    <source>
        <dbReference type="ARBA" id="ARBA00022614"/>
    </source>
</evidence>
<dbReference type="OMA" id="HCPENGF"/>
<dbReference type="GO" id="GO:0005524">
    <property type="term" value="F:ATP binding"/>
    <property type="evidence" value="ECO:0007669"/>
    <property type="project" value="UniProtKB-KW"/>
</dbReference>
<dbReference type="InterPro" id="IPR044974">
    <property type="entry name" value="Disease_R_plants"/>
</dbReference>
<evidence type="ECO:0000256" key="8">
    <source>
        <dbReference type="ARBA" id="ARBA00022741"/>
    </source>
</evidence>
<feature type="domain" description="Late blight resistance protein R1A-like N-terminal" evidence="14">
    <location>
        <begin position="1357"/>
        <end position="1592"/>
    </location>
</feature>
<dbReference type="Proteomes" id="UP000295252">
    <property type="component" value="Chromosome I"/>
</dbReference>
<sequence>MEIDLKLFCLLEKIKLVNAEIEKKYPVASRSKFPTTNALQLIDLLLEKLKELESCEKNLEQHIKNEKHQLQTMEDDLVSLRSLLEENGEQHNHQEDPHALRSHVIEVAYKAEFVIESLLVGDISFYSLQLFDDIAREIKLVKSLAQEATKIPRHLTSQVRSATSGASYQVSSSGSIPTVDKAEVVLQDVEQAMIDRLIKGPKQLDIISIVGVAGLGKTFLAQRVYRGPRVTSHFHIQAWCCISQTYCKRDLLLQILACIDQKTQFSEKDEYQLALELWQRLLGQRFLIVLDDVWDIEAWNALKSSFPEKNNGSRILLTSRLTDIIGTPYHLRTLDETESCELLQKKLAAIREGGYSEEQNLLGWKIAKTCNGMPLSIAIISGILATLDQTGWEEVAKMVSLTAMVGATEQCSSILELSYEHLPDHLKQCILYFGAFREDSDICVRRLTWLWIAEGFVQKSESECPDKIAEGYIRALINRSLVMVGQRRYTGEVKTCRIHDLLHVFCVKKAKKENFLQLVRGYDEDLTFDEPYNPRRLSIQAQPKHFIKSRIICPQIRSLLYSSRDFGVRQLWCNFGFIFLLKLLKVLDLENISLGSDFPRELWSLVQLRYLAVLGWLKNGIPFSLENLSNLETFLVRTKDDVGLSLLQDTLLKMKKLRHLHVYGALIDIRLANDNLESSSILNNLDTFSTMKLYLGQHMEKMIRKFPNIRQLKCCLVESTEYTIDSNRVMVMNFLSHLESLKLNLGKVTMHCVELHLPSSLKKLTLEEFSWCIISTIGKLTNLQVLTLNRQADGEEKQDKEEFFPKLKFLKLKSLKIVRWKGLGHCFPSLEKLVLDDCKKLQKLPSRLGESPLKLIEVHRCSYLDRKSFEDIEEQQKDYGNCSCPLVLTNFYQKKCKLSVMEEVLPGGASFLQNTQTILHKLQLLVDEGVFFGEEDHFDKLKGELEEVNKYFLAAWKLEISFKSLVDFVCDNRERIYSSSELDQASSSFDSIAAASIFGDFLKNFRQQTRLLDDSVHQGWQGFYSLLLKDGLPSTVADRESIVNFGQQIRDFYKRMWDSMVLLFSESRTRYLQQRWDNDWTGGWEEMSYWKSDVIDLFTSFQQNVEDILCLGRRCDSRFAEVLKPALIYSTLPQGHPIKRFPFVKHFSSGWVNRLKFIKRFPFVKHFSSGWVNRGNLSYDWVNRLEYIERFPFAALFAARLCCWVLRDGIHFVWESRSLTPSTEAMTCIDSIIDFCKDDHDLKELKVELSLVKIFFLCARKLCYSSTRTEIFRDSVRQNCQQFCSFLAQLEHGLPPSELAGAISNLRRILKSYRQKFSELYVEMPDFLFKRYGYCSEGRNSYVDSLLKSSSGLRDEFMELFNLLLENLEDIVIWVNACDSSLAKLLEPLQEKLVFLRTFILFASLQGKPKRKLLEHCAVVALSAAHLCYICWSSKYDYQELNWMDSKISELTDKIKLVDHRAHHTYICVLESGTTSPTLSTEKDVIIVGEFVESLLGHLWELLLNCPAYFAVSLKHQLRMLFEGLQFLRNILNKEKYDGIEGKIKDLIRAVVNDAGIVILSLYQNDLREASAEEIDVKLFCLLEKIKPIKAEVEEKYPIPPKFGFPTTDALGLIDLVQEKLKELASCKVDPIFSFAKDRVHFLRSYLKNAMEEHNQDAKHQAQTIQEDLSFLKSFLENNLEQHTEKEKLHIQTMQDGLVFLRSFLENNRDQRNHLAELQALSSHVVEVAYKAVFVIDSLIVGDLSYYSLMLFDDVTAETKLLKTKTWEIDSIEAQKPADSLRDVPSQGKKWSGVFHQVPSQGAISTINKVAICLKDQEQAIIDQLIGGSLQLDIISIVGMPGLGKTFLAERVYRNPSITSHFHILAWCCISQVYCKKDLLLGILACIDPKAQYSEFDEDDLAHKLCNHLRKRKYLIVLDDIWDIEAWNALKISFPDHTNGSRILLTSRHHGITGKPHHLRPLHEEESWELLQKKLSVTREEGFPPELTVLGRQIAKNCNGLPLSIIIISGILETLDQGRWGEVAEKLDSNSKIGATEQCKSILELSYMHLPDDLKPCLLYFSAFREDQEISVKRLMWLWIAEGFVRKKESERLEKSAEGYLIALINRSLVMEGQKRSIGGVKTCHIHDLLHVFCLGKAKDQNFLHLIQGCDGFLNFDEPRYLHRLSIHFQPNHFVKSKIFCPHVRSLLHSSRGIGSRVVSYNLSFVCHLKLLQVLDLEQINLGFNFPRELGLLIQLRYLAVSGWIKYIPPSLENLSNLETFRVTTYYSDFVLSSLVDIFWKLQKLRHFQVRGALIDLSLGKENPESSCMSYNLHTFSTPKLYLGQSMEKMIMKFPNIRRLKCCLLQSEESCSESTRIVAMDSLSQLESLKLLLGKVTANCIEFHLPLNLKKLTLEDFSWSIICTIRKLPNLEVLKLIRQADGEKEWDMGDMEEEEFFPKLKFLKLESLKVVRWMGTGEHFPSLERLILEGCVQLEELPSCLQATLTLQLIEVHGCLYLAGKKVQGIKKQQDDYREEDLKIVISDEIEESSSCSDRDSDGWLPEEIDSS</sequence>
<dbReference type="InterPro" id="IPR021929">
    <property type="entry name" value="R1A-like_N"/>
</dbReference>
<dbReference type="FunFam" id="1.10.10.10:FF:000322">
    <property type="entry name" value="Probable disease resistance protein At1g63360"/>
    <property type="match status" value="2"/>
</dbReference>
<keyword evidence="4" id="KW-0963">Cytoplasm</keyword>
<dbReference type="Gene3D" id="3.80.10.10">
    <property type="entry name" value="Ribonuclease Inhibitor"/>
    <property type="match status" value="2"/>
</dbReference>
<evidence type="ECO:0000256" key="4">
    <source>
        <dbReference type="ARBA" id="ARBA00022490"/>
    </source>
</evidence>
<protein>
    <recommendedName>
        <fullName evidence="18">NB-ARC domain-containing protein</fullName>
    </recommendedName>
</protein>
<dbReference type="Gramene" id="CDP15597">
    <property type="protein sequence ID" value="CDP15597"/>
    <property type="gene ID" value="GSCOC_T00015500001"/>
</dbReference>
<evidence type="ECO:0008006" key="18">
    <source>
        <dbReference type="Google" id="ProtNLM"/>
    </source>
</evidence>
<organism evidence="16 17">
    <name type="scientific">Coffea canephora</name>
    <name type="common">Robusta coffee</name>
    <dbReference type="NCBI Taxonomy" id="49390"/>
    <lineage>
        <taxon>Eukaryota</taxon>
        <taxon>Viridiplantae</taxon>
        <taxon>Streptophyta</taxon>
        <taxon>Embryophyta</taxon>
        <taxon>Tracheophyta</taxon>
        <taxon>Spermatophyta</taxon>
        <taxon>Magnoliopsida</taxon>
        <taxon>eudicotyledons</taxon>
        <taxon>Gunneridae</taxon>
        <taxon>Pentapetalae</taxon>
        <taxon>asterids</taxon>
        <taxon>lamiids</taxon>
        <taxon>Gentianales</taxon>
        <taxon>Rubiaceae</taxon>
        <taxon>Ixoroideae</taxon>
        <taxon>Gardenieae complex</taxon>
        <taxon>Bertiereae - Coffeeae clade</taxon>
        <taxon>Coffeeae</taxon>
        <taxon>Coffea</taxon>
    </lineage>
</organism>
<dbReference type="PANTHER" id="PTHR23155:SF1152">
    <property type="entry name" value="AAA+ ATPASE DOMAIN-CONTAINING PROTEIN"/>
    <property type="match status" value="1"/>
</dbReference>
<dbReference type="PRINTS" id="PR00364">
    <property type="entry name" value="DISEASERSIST"/>
</dbReference>
<keyword evidence="11" id="KW-0175">Coiled coil</keyword>
<accession>A0A068V4V2</accession>
<feature type="region of interest" description="Disordered" evidence="12">
    <location>
        <begin position="2526"/>
        <end position="2548"/>
    </location>
</feature>
<feature type="domain" description="NB-ARC" evidence="13">
    <location>
        <begin position="191"/>
        <end position="347"/>
    </location>
</feature>
<dbReference type="Gene3D" id="1.10.8.430">
    <property type="entry name" value="Helical domain of apoptotic protease-activating factors"/>
    <property type="match status" value="2"/>
</dbReference>
<evidence type="ECO:0000313" key="17">
    <source>
        <dbReference type="Proteomes" id="UP000295252"/>
    </source>
</evidence>
<evidence type="ECO:0000256" key="12">
    <source>
        <dbReference type="SAM" id="MobiDB-lite"/>
    </source>
</evidence>
<dbReference type="SUPFAM" id="SSF52540">
    <property type="entry name" value="P-loop containing nucleoside triphosphate hydrolases"/>
    <property type="match status" value="2"/>
</dbReference>